<dbReference type="InterPro" id="IPR012337">
    <property type="entry name" value="RNaseH-like_sf"/>
</dbReference>
<keyword evidence="7" id="KW-0064">Aspartyl protease</keyword>
<dbReference type="GO" id="GO:0005524">
    <property type="term" value="F:ATP binding"/>
    <property type="evidence" value="ECO:0007669"/>
    <property type="project" value="UniProtKB-KW"/>
</dbReference>
<dbReference type="GO" id="GO:0003676">
    <property type="term" value="F:nucleic acid binding"/>
    <property type="evidence" value="ECO:0007669"/>
    <property type="project" value="InterPro"/>
</dbReference>
<dbReference type="GO" id="GO:0004190">
    <property type="term" value="F:aspartic-type endopeptidase activity"/>
    <property type="evidence" value="ECO:0007669"/>
    <property type="project" value="UniProtKB-KW"/>
</dbReference>
<keyword evidence="20" id="KW-1185">Reference proteome</keyword>
<dbReference type="InterPro" id="IPR013103">
    <property type="entry name" value="RVT_2"/>
</dbReference>
<evidence type="ECO:0000256" key="10">
    <source>
        <dbReference type="ARBA" id="ARBA00022840"/>
    </source>
</evidence>
<accession>A0A4Y2LIC0</accession>
<evidence type="ECO:0000256" key="17">
    <source>
        <dbReference type="ARBA" id="ARBA00023268"/>
    </source>
</evidence>
<keyword evidence="17" id="KW-0511">Multifunctional enzyme</keyword>
<dbReference type="GO" id="GO:0003887">
    <property type="term" value="F:DNA-directed DNA polymerase activity"/>
    <property type="evidence" value="ECO:0007669"/>
    <property type="project" value="UniProtKB-KW"/>
</dbReference>
<dbReference type="InterPro" id="IPR036397">
    <property type="entry name" value="RNaseH_sf"/>
</dbReference>
<protein>
    <submittedName>
        <fullName evidence="19">Retrovirus-related Pol polyprotein from transposon TNT 1-94</fullName>
    </submittedName>
</protein>
<evidence type="ECO:0000256" key="1">
    <source>
        <dbReference type="ARBA" id="ARBA00002180"/>
    </source>
</evidence>
<sequence length="892" mass="102835">MNPAVFYASAYCTQSMDIEFVIDSAATEHFVNDINLFTNFQKLSSSASMAEGTTNILGKGDVSLEIMDNSGKVSLLLKNVLYAPQMVRNLISLRKFDLAHYSILVKNFKMIIRTPRNRLFLTVPLIDKFYVIKANVIKMQNDSAAYISDKDGIELWHARFGHLNMQGLKDFSKSNNVYGLENLKGNVDKCDTCCLTKSSRASFPNIDKIRTQHVLELVHMDIWGPAPVKSLGGAEYFYSIIDDYSRYAVVYFFKHKNEAFECFKAYKQAMERLTNRKIKRVRSDNGTEFSADYFEQYLINEGIKIERTNTYSPEMNGVAERYNRTIIEGVRALLHESKLPKTLWAELVNTQNYLRNRFPHKSLKGKAPLNVWSDKKFSVRHFKRIGCVAYVFIPKRYRNKLEPNAQKGIMMGYALNTLGYRIFFPQSGKITETKHVKFNESILGVDSNVQMKDNKFRMIDSFSDFELSSNETPMPKLLDKTECDWKRVCVTRQKDDNKPNAIETQSDDFSTDIEDISDSEAHLVDIKIPNNFKESQMVPERENWCNAMKEELEILKVRDVYEIVPRPKNKNVLGNKWVYTLKKDVTGKIKRYRARLVAQGFKQIEVYVDDIAIFACNEQYMNEAIGLIKSKFDVKDLGKLSKFLGVEFEMRNGNFIMHQKSYINKMINIFGNIPNCKSLVPLSPGIAIYDNKEHDVLNVPYRNLIGSLSFLASRTRADIMFAVNFLSQFNNNPSITHWNLICQVFHYVLNTSNYEINLSKSESFALTAYTDVSWAADKMDRKSISGYVIFLGDVPVSWSTSKQKCTALSSMEAEYIALSEAVKEIVWLNRIMNSCLFLELPVIKSKVFCDNQSAICYSKNLMENQRTKHIDTRYFFIKEKLNAEEFDLLYVS</sequence>
<dbReference type="SUPFAM" id="SSF56672">
    <property type="entry name" value="DNA/RNA polymerases"/>
    <property type="match status" value="1"/>
</dbReference>
<evidence type="ECO:0000256" key="9">
    <source>
        <dbReference type="ARBA" id="ARBA00022801"/>
    </source>
</evidence>
<dbReference type="PANTHER" id="PTHR42648:SF11">
    <property type="entry name" value="TRANSPOSON TY4-P GAG-POL POLYPROTEIN"/>
    <property type="match status" value="1"/>
</dbReference>
<evidence type="ECO:0000256" key="4">
    <source>
        <dbReference type="ARBA" id="ARBA00022722"/>
    </source>
</evidence>
<dbReference type="Gene3D" id="3.30.420.10">
    <property type="entry name" value="Ribonuclease H-like superfamily/Ribonuclease H"/>
    <property type="match status" value="1"/>
</dbReference>
<comment type="function">
    <text evidence="1">The aspartyl protease (PR) mediates the proteolytic cleavages of the Gag and Gag-Pol polyproteins after assembly of the VLP.</text>
</comment>
<dbReference type="GO" id="GO:0004519">
    <property type="term" value="F:endonuclease activity"/>
    <property type="evidence" value="ECO:0007669"/>
    <property type="project" value="UniProtKB-KW"/>
</dbReference>
<evidence type="ECO:0000256" key="6">
    <source>
        <dbReference type="ARBA" id="ARBA00022741"/>
    </source>
</evidence>
<keyword evidence="13" id="KW-0695">RNA-directed DNA polymerase</keyword>
<keyword evidence="2" id="KW-1188">Viral release from host cell</keyword>
<feature type="domain" description="Integrase catalytic" evidence="18">
    <location>
        <begin position="200"/>
        <end position="376"/>
    </location>
</feature>
<dbReference type="PANTHER" id="PTHR42648">
    <property type="entry name" value="TRANSPOSASE, PUTATIVE-RELATED"/>
    <property type="match status" value="1"/>
</dbReference>
<dbReference type="Pfam" id="PF22936">
    <property type="entry name" value="Pol_BBD"/>
    <property type="match status" value="1"/>
</dbReference>
<dbReference type="EMBL" id="BGPR01118987">
    <property type="protein sequence ID" value="GBN14478.1"/>
    <property type="molecule type" value="Genomic_DNA"/>
</dbReference>
<dbReference type="Pfam" id="PF25597">
    <property type="entry name" value="SH3_retrovirus"/>
    <property type="match status" value="1"/>
</dbReference>
<dbReference type="InterPro" id="IPR054722">
    <property type="entry name" value="PolX-like_BBD"/>
</dbReference>
<proteinExistence type="predicted"/>
<dbReference type="Pfam" id="PF00665">
    <property type="entry name" value="rve"/>
    <property type="match status" value="1"/>
</dbReference>
<keyword evidence="14" id="KW-0548">Nucleotidyltransferase</keyword>
<dbReference type="GO" id="GO:0046872">
    <property type="term" value="F:metal ion binding"/>
    <property type="evidence" value="ECO:0007669"/>
    <property type="project" value="UniProtKB-KW"/>
</dbReference>
<dbReference type="GO" id="GO:0015074">
    <property type="term" value="P:DNA integration"/>
    <property type="evidence" value="ECO:0007669"/>
    <property type="project" value="UniProtKB-KW"/>
</dbReference>
<evidence type="ECO:0000256" key="3">
    <source>
        <dbReference type="ARBA" id="ARBA00022670"/>
    </source>
</evidence>
<dbReference type="GO" id="GO:0006310">
    <property type="term" value="P:DNA recombination"/>
    <property type="evidence" value="ECO:0007669"/>
    <property type="project" value="UniProtKB-KW"/>
</dbReference>
<evidence type="ECO:0000256" key="8">
    <source>
        <dbReference type="ARBA" id="ARBA00022759"/>
    </source>
</evidence>
<evidence type="ECO:0000256" key="13">
    <source>
        <dbReference type="ARBA" id="ARBA00022918"/>
    </source>
</evidence>
<name>A0A4Y2LIC0_ARAVE</name>
<evidence type="ECO:0000256" key="15">
    <source>
        <dbReference type="ARBA" id="ARBA00023113"/>
    </source>
</evidence>
<dbReference type="Pfam" id="PF07727">
    <property type="entry name" value="RVT_2"/>
    <property type="match status" value="1"/>
</dbReference>
<dbReference type="InterPro" id="IPR025724">
    <property type="entry name" value="GAG-pre-integrase_dom"/>
</dbReference>
<reference evidence="19 20" key="1">
    <citation type="journal article" date="2019" name="Sci. Rep.">
        <title>Orb-weaving spider Araneus ventricosus genome elucidates the spidroin gene catalogue.</title>
        <authorList>
            <person name="Kono N."/>
            <person name="Nakamura H."/>
            <person name="Ohtoshi R."/>
            <person name="Moran D.A.P."/>
            <person name="Shinohara A."/>
            <person name="Yoshida Y."/>
            <person name="Fujiwara M."/>
            <person name="Mori M."/>
            <person name="Tomita M."/>
            <person name="Arakawa K."/>
        </authorList>
    </citation>
    <scope>NUCLEOTIDE SEQUENCE [LARGE SCALE GENOMIC DNA]</scope>
</reference>
<evidence type="ECO:0000256" key="7">
    <source>
        <dbReference type="ARBA" id="ARBA00022750"/>
    </source>
</evidence>
<comment type="caution">
    <text evidence="19">The sequence shown here is derived from an EMBL/GenBank/DDBJ whole genome shotgun (WGS) entry which is preliminary data.</text>
</comment>
<evidence type="ECO:0000313" key="20">
    <source>
        <dbReference type="Proteomes" id="UP000499080"/>
    </source>
</evidence>
<evidence type="ECO:0000313" key="19">
    <source>
        <dbReference type="EMBL" id="GBN14478.1"/>
    </source>
</evidence>
<keyword evidence="15" id="KW-0917">Virion maturation</keyword>
<keyword evidence="8" id="KW-0255">Endonuclease</keyword>
<keyword evidence="6" id="KW-0547">Nucleotide-binding</keyword>
<dbReference type="InterPro" id="IPR039537">
    <property type="entry name" value="Retrotran_Ty1/copia-like"/>
</dbReference>
<evidence type="ECO:0000256" key="5">
    <source>
        <dbReference type="ARBA" id="ARBA00022723"/>
    </source>
</evidence>
<dbReference type="PROSITE" id="PS50994">
    <property type="entry name" value="INTEGRASE"/>
    <property type="match status" value="1"/>
</dbReference>
<dbReference type="InterPro" id="IPR043502">
    <property type="entry name" value="DNA/RNA_pol_sf"/>
</dbReference>
<keyword evidence="10" id="KW-0067">ATP-binding</keyword>
<dbReference type="Proteomes" id="UP000499080">
    <property type="component" value="Unassembled WGS sequence"/>
</dbReference>
<dbReference type="InterPro" id="IPR057670">
    <property type="entry name" value="SH3_retrovirus"/>
</dbReference>
<keyword evidence="14" id="KW-0239">DNA-directed DNA polymerase</keyword>
<evidence type="ECO:0000256" key="2">
    <source>
        <dbReference type="ARBA" id="ARBA00022612"/>
    </source>
</evidence>
<dbReference type="GO" id="GO:0042575">
    <property type="term" value="C:DNA polymerase complex"/>
    <property type="evidence" value="ECO:0007669"/>
    <property type="project" value="UniProtKB-ARBA"/>
</dbReference>
<keyword evidence="4" id="KW-0540">Nuclease</keyword>
<evidence type="ECO:0000259" key="18">
    <source>
        <dbReference type="PROSITE" id="PS50994"/>
    </source>
</evidence>
<keyword evidence="11" id="KW-0460">Magnesium</keyword>
<evidence type="ECO:0000256" key="14">
    <source>
        <dbReference type="ARBA" id="ARBA00022932"/>
    </source>
</evidence>
<dbReference type="GO" id="GO:0006508">
    <property type="term" value="P:proteolysis"/>
    <property type="evidence" value="ECO:0007669"/>
    <property type="project" value="UniProtKB-KW"/>
</dbReference>
<keyword evidence="9" id="KW-0378">Hydrolase</keyword>
<dbReference type="Pfam" id="PF13976">
    <property type="entry name" value="gag_pre-integrs"/>
    <property type="match status" value="1"/>
</dbReference>
<keyword evidence="14" id="KW-0808">Transferase</keyword>
<keyword evidence="3" id="KW-0645">Protease</keyword>
<feature type="non-terminal residue" evidence="19">
    <location>
        <position position="892"/>
    </location>
</feature>
<dbReference type="SUPFAM" id="SSF53098">
    <property type="entry name" value="Ribonuclease H-like"/>
    <property type="match status" value="1"/>
</dbReference>
<dbReference type="OrthoDB" id="7691805at2759"/>
<keyword evidence="12" id="KW-0229">DNA integration</keyword>
<keyword evidence="16" id="KW-0233">DNA recombination</keyword>
<gene>
    <name evidence="19" type="primary">POLX_973</name>
    <name evidence="19" type="ORF">AVEN_45400_1</name>
</gene>
<dbReference type="CDD" id="cd09272">
    <property type="entry name" value="RNase_HI_RT_Ty1"/>
    <property type="match status" value="1"/>
</dbReference>
<keyword evidence="5" id="KW-0479">Metal-binding</keyword>
<dbReference type="InterPro" id="IPR001584">
    <property type="entry name" value="Integrase_cat-core"/>
</dbReference>
<evidence type="ECO:0000256" key="11">
    <source>
        <dbReference type="ARBA" id="ARBA00022842"/>
    </source>
</evidence>
<dbReference type="GO" id="GO:0003964">
    <property type="term" value="F:RNA-directed DNA polymerase activity"/>
    <property type="evidence" value="ECO:0007669"/>
    <property type="project" value="UniProtKB-KW"/>
</dbReference>
<evidence type="ECO:0000256" key="16">
    <source>
        <dbReference type="ARBA" id="ARBA00023172"/>
    </source>
</evidence>
<dbReference type="AlphaFoldDB" id="A0A4Y2LIC0"/>
<evidence type="ECO:0000256" key="12">
    <source>
        <dbReference type="ARBA" id="ARBA00022908"/>
    </source>
</evidence>
<organism evidence="19 20">
    <name type="scientific">Araneus ventricosus</name>
    <name type="common">Orbweaver spider</name>
    <name type="synonym">Epeira ventricosa</name>
    <dbReference type="NCBI Taxonomy" id="182803"/>
    <lineage>
        <taxon>Eukaryota</taxon>
        <taxon>Metazoa</taxon>
        <taxon>Ecdysozoa</taxon>
        <taxon>Arthropoda</taxon>
        <taxon>Chelicerata</taxon>
        <taxon>Arachnida</taxon>
        <taxon>Araneae</taxon>
        <taxon>Araneomorphae</taxon>
        <taxon>Entelegynae</taxon>
        <taxon>Araneoidea</taxon>
        <taxon>Araneidae</taxon>
        <taxon>Araneus</taxon>
    </lineage>
</organism>